<dbReference type="EMBL" id="CADILG010000020">
    <property type="protein sequence ID" value="CAB3876048.1"/>
    <property type="molecule type" value="Genomic_DNA"/>
</dbReference>
<feature type="domain" description="LysM" evidence="1">
    <location>
        <begin position="1"/>
        <end position="40"/>
    </location>
</feature>
<organism evidence="2 3">
    <name type="scientific">Achromobacter anxifer</name>
    <dbReference type="NCBI Taxonomy" id="1287737"/>
    <lineage>
        <taxon>Bacteria</taxon>
        <taxon>Pseudomonadati</taxon>
        <taxon>Pseudomonadota</taxon>
        <taxon>Betaproteobacteria</taxon>
        <taxon>Burkholderiales</taxon>
        <taxon>Alcaligenaceae</taxon>
        <taxon>Achromobacter</taxon>
    </lineage>
</organism>
<evidence type="ECO:0000313" key="2">
    <source>
        <dbReference type="EMBL" id="CAB3876048.1"/>
    </source>
</evidence>
<evidence type="ECO:0000259" key="1">
    <source>
        <dbReference type="PROSITE" id="PS51782"/>
    </source>
</evidence>
<dbReference type="InterPro" id="IPR018392">
    <property type="entry name" value="LysM"/>
</dbReference>
<dbReference type="SUPFAM" id="SSF54106">
    <property type="entry name" value="LysM domain"/>
    <property type="match status" value="1"/>
</dbReference>
<dbReference type="PROSITE" id="PS51782">
    <property type="entry name" value="LYSM"/>
    <property type="match status" value="1"/>
</dbReference>
<gene>
    <name evidence="2" type="ORF">LMG26858_02980</name>
</gene>
<dbReference type="Proteomes" id="UP000494117">
    <property type="component" value="Unassembled WGS sequence"/>
</dbReference>
<dbReference type="SMART" id="SM00257">
    <property type="entry name" value="LysM"/>
    <property type="match status" value="1"/>
</dbReference>
<dbReference type="CDD" id="cd00118">
    <property type="entry name" value="LysM"/>
    <property type="match status" value="1"/>
</dbReference>
<dbReference type="Gene3D" id="3.10.350.10">
    <property type="entry name" value="LysM domain"/>
    <property type="match status" value="1"/>
</dbReference>
<reference evidence="2 3" key="1">
    <citation type="submission" date="2020-04" db="EMBL/GenBank/DDBJ databases">
        <authorList>
            <person name="De Canck E."/>
        </authorList>
    </citation>
    <scope>NUCLEOTIDE SEQUENCE [LARGE SCALE GENOMIC DNA]</scope>
    <source>
        <strain evidence="2 3">LMG 26858</strain>
    </source>
</reference>
<protein>
    <recommendedName>
        <fullName evidence="1">LysM domain-containing protein</fullName>
    </recommendedName>
</protein>
<sequence length="47" mass="4991">MRQGDTLFSLAKQYGTSVDALRSLNNIKGNGLKVGSQLRVPGTNARG</sequence>
<name>A0A6S7D2T4_9BURK</name>
<dbReference type="InterPro" id="IPR036779">
    <property type="entry name" value="LysM_dom_sf"/>
</dbReference>
<keyword evidence="3" id="KW-1185">Reference proteome</keyword>
<dbReference type="Pfam" id="PF01476">
    <property type="entry name" value="LysM"/>
    <property type="match status" value="1"/>
</dbReference>
<proteinExistence type="predicted"/>
<accession>A0A6S7D2T4</accession>
<evidence type="ECO:0000313" key="3">
    <source>
        <dbReference type="Proteomes" id="UP000494117"/>
    </source>
</evidence>
<dbReference type="AlphaFoldDB" id="A0A6S7D2T4"/>